<name>A0AAV9UNN7_9PEZI</name>
<organism evidence="1 2">
    <name type="scientific">Orbilia blumenaviensis</name>
    <dbReference type="NCBI Taxonomy" id="1796055"/>
    <lineage>
        <taxon>Eukaryota</taxon>
        <taxon>Fungi</taxon>
        <taxon>Dikarya</taxon>
        <taxon>Ascomycota</taxon>
        <taxon>Pezizomycotina</taxon>
        <taxon>Orbiliomycetes</taxon>
        <taxon>Orbiliales</taxon>
        <taxon>Orbiliaceae</taxon>
        <taxon>Orbilia</taxon>
    </lineage>
</organism>
<accession>A0AAV9UNN7</accession>
<protein>
    <submittedName>
        <fullName evidence="1">Uncharacterized protein</fullName>
    </submittedName>
</protein>
<comment type="caution">
    <text evidence="1">The sequence shown here is derived from an EMBL/GenBank/DDBJ whole genome shotgun (WGS) entry which is preliminary data.</text>
</comment>
<evidence type="ECO:0000313" key="2">
    <source>
        <dbReference type="Proteomes" id="UP001373714"/>
    </source>
</evidence>
<proteinExistence type="predicted"/>
<evidence type="ECO:0000313" key="1">
    <source>
        <dbReference type="EMBL" id="KAK6345804.1"/>
    </source>
</evidence>
<dbReference type="EMBL" id="JAVHNS010000008">
    <property type="protein sequence ID" value="KAK6345804.1"/>
    <property type="molecule type" value="Genomic_DNA"/>
</dbReference>
<dbReference type="AlphaFoldDB" id="A0AAV9UNN7"/>
<keyword evidence="2" id="KW-1185">Reference proteome</keyword>
<reference evidence="1 2" key="1">
    <citation type="submission" date="2019-10" db="EMBL/GenBank/DDBJ databases">
        <authorList>
            <person name="Palmer J.M."/>
        </authorList>
    </citation>
    <scope>NUCLEOTIDE SEQUENCE [LARGE SCALE GENOMIC DNA]</scope>
    <source>
        <strain evidence="1 2">TWF730</strain>
    </source>
</reference>
<sequence length="355" mass="40624">MGQYFCGGDVDTNGAIDQLRAALSLFPNLRNISISYRIPSAAENNTYVAIFNELCRRPTICNGLEYLQIEAVKVPEIDPRGCYEQANELYEKLYSKLSAVNQEFLGKKVTNDKVGELLREKLRTQGFPLLKKAKISANCITGVMEDPKSAYMKRSAFYYIPLAFAPQLETLHVETTDSCPIFDTYGFTEKDNSKGRSKSDLDPDVLDVFSRIQDLSLTMYTPPEQKGIQRLVQRFPSLMNLNVRMFNDRACDGYEHNRFPYTAIKKLMNMRNLVLPWPRSKNGSFASSRLQSAITSWRKAGMTSLERVDFFGKRDKTKAYVTFWSDLHIFYYFVGIRSGMGISGDKKKSDYEDKR</sequence>
<dbReference type="Proteomes" id="UP001373714">
    <property type="component" value="Unassembled WGS sequence"/>
</dbReference>
<gene>
    <name evidence="1" type="ORF">TWF730_010147</name>
</gene>